<organism evidence="3 4">
    <name type="scientific">Amycolatopsis minnesotensis</name>
    <dbReference type="NCBI Taxonomy" id="337894"/>
    <lineage>
        <taxon>Bacteria</taxon>
        <taxon>Bacillati</taxon>
        <taxon>Actinomycetota</taxon>
        <taxon>Actinomycetes</taxon>
        <taxon>Pseudonocardiales</taxon>
        <taxon>Pseudonocardiaceae</taxon>
        <taxon>Amycolatopsis</taxon>
    </lineage>
</organism>
<dbReference type="RefSeq" id="WP_344417785.1">
    <property type="nucleotide sequence ID" value="NZ_BAAANN010000010.1"/>
</dbReference>
<dbReference type="InterPro" id="IPR001279">
    <property type="entry name" value="Metallo-B-lactamas"/>
</dbReference>
<evidence type="ECO:0000313" key="3">
    <source>
        <dbReference type="EMBL" id="GAA1956988.1"/>
    </source>
</evidence>
<dbReference type="SUPFAM" id="SSF56281">
    <property type="entry name" value="Metallo-hydrolase/oxidoreductase"/>
    <property type="match status" value="1"/>
</dbReference>
<keyword evidence="1" id="KW-0378">Hydrolase</keyword>
<sequence>MTNTIRYLGGPTAVLELGGIRLLTDPTFDQPGEYPIGDRSLVKTAGPAVAPAGLGQFDVTLLSHDQHPDNLDQLGRESLAAVPLVLTTEEAAERLGGAARALPNWTGVELPRPGGGTLRITGLPALHGPPGSEPMVGTVTGFLLSGDGLPTVYVSGDNASLGVVRSIAERGGRVDVAVLFAGAAKTPLTGDDPLTLTSESAVEAARVLGARQVVPLHFEHWAHFTQGPGTLREAFEAAGMADRLWLPRPGETVALVDAA</sequence>
<dbReference type="InterPro" id="IPR036866">
    <property type="entry name" value="RibonucZ/Hydroxyglut_hydro"/>
</dbReference>
<gene>
    <name evidence="3" type="ORF">GCM10009754_28780</name>
</gene>
<dbReference type="Proteomes" id="UP001501116">
    <property type="component" value="Unassembled WGS sequence"/>
</dbReference>
<dbReference type="InterPro" id="IPR050114">
    <property type="entry name" value="UPF0173_UPF0282_UlaG_hydrolase"/>
</dbReference>
<protein>
    <submittedName>
        <fullName evidence="3">MBL fold metallo-hydrolase</fullName>
    </submittedName>
</protein>
<keyword evidence="4" id="KW-1185">Reference proteome</keyword>
<dbReference type="Gene3D" id="3.60.15.10">
    <property type="entry name" value="Ribonuclease Z/Hydroxyacylglutathione hydrolase-like"/>
    <property type="match status" value="1"/>
</dbReference>
<dbReference type="Pfam" id="PF12706">
    <property type="entry name" value="Lactamase_B_2"/>
    <property type="match status" value="1"/>
</dbReference>
<name>A0ABN2QS30_9PSEU</name>
<dbReference type="PANTHER" id="PTHR43546">
    <property type="entry name" value="UPF0173 METAL-DEPENDENT HYDROLASE MJ1163-RELATED"/>
    <property type="match status" value="1"/>
</dbReference>
<evidence type="ECO:0000313" key="4">
    <source>
        <dbReference type="Proteomes" id="UP001501116"/>
    </source>
</evidence>
<dbReference type="PANTHER" id="PTHR43546:SF9">
    <property type="entry name" value="L-ASCORBATE-6-PHOSPHATE LACTONASE ULAG-RELATED"/>
    <property type="match status" value="1"/>
</dbReference>
<evidence type="ECO:0000259" key="2">
    <source>
        <dbReference type="Pfam" id="PF12706"/>
    </source>
</evidence>
<proteinExistence type="predicted"/>
<dbReference type="EMBL" id="BAAANN010000010">
    <property type="protein sequence ID" value="GAA1956988.1"/>
    <property type="molecule type" value="Genomic_DNA"/>
</dbReference>
<comment type="caution">
    <text evidence="3">The sequence shown here is derived from an EMBL/GenBank/DDBJ whole genome shotgun (WGS) entry which is preliminary data.</text>
</comment>
<accession>A0ABN2QS30</accession>
<reference evidence="3 4" key="1">
    <citation type="journal article" date="2019" name="Int. J. Syst. Evol. Microbiol.">
        <title>The Global Catalogue of Microorganisms (GCM) 10K type strain sequencing project: providing services to taxonomists for standard genome sequencing and annotation.</title>
        <authorList>
            <consortium name="The Broad Institute Genomics Platform"/>
            <consortium name="The Broad Institute Genome Sequencing Center for Infectious Disease"/>
            <person name="Wu L."/>
            <person name="Ma J."/>
        </authorList>
    </citation>
    <scope>NUCLEOTIDE SEQUENCE [LARGE SCALE GENOMIC DNA]</scope>
    <source>
        <strain evidence="3 4">JCM 14545</strain>
    </source>
</reference>
<feature type="domain" description="Metallo-beta-lactamase" evidence="2">
    <location>
        <begin position="21"/>
        <end position="218"/>
    </location>
</feature>
<evidence type="ECO:0000256" key="1">
    <source>
        <dbReference type="ARBA" id="ARBA00022801"/>
    </source>
</evidence>